<organism evidence="1">
    <name type="scientific">marine metagenome</name>
    <dbReference type="NCBI Taxonomy" id="408172"/>
    <lineage>
        <taxon>unclassified sequences</taxon>
        <taxon>metagenomes</taxon>
        <taxon>ecological metagenomes</taxon>
    </lineage>
</organism>
<evidence type="ECO:0000313" key="1">
    <source>
        <dbReference type="EMBL" id="SVA23848.1"/>
    </source>
</evidence>
<proteinExistence type="predicted"/>
<accession>A0A381U8H0</accession>
<sequence>MMFSNVGDDILYRRAWLEHTMDTYFLQPWQVYIGDDAPNDHEHIVKSLLAQQLHHTGTNVIMGTRQNRQANNPGIFLQGRLNNLLRSLSETGVYDLHALVAQCARDDLRPAVVTIETRFSNDNPDFFHR</sequence>
<reference evidence="1" key="1">
    <citation type="submission" date="2018-05" db="EMBL/GenBank/DDBJ databases">
        <authorList>
            <person name="Lanie J.A."/>
            <person name="Ng W.-L."/>
            <person name="Kazmierczak K.M."/>
            <person name="Andrzejewski T.M."/>
            <person name="Davidsen T.M."/>
            <person name="Wayne K.J."/>
            <person name="Tettelin H."/>
            <person name="Glass J.I."/>
            <person name="Rusch D."/>
            <person name="Podicherti R."/>
            <person name="Tsui H.-C.T."/>
            <person name="Winkler M.E."/>
        </authorList>
    </citation>
    <scope>NUCLEOTIDE SEQUENCE</scope>
</reference>
<name>A0A381U8H0_9ZZZZ</name>
<gene>
    <name evidence="1" type="ORF">METZ01_LOCUS76702</name>
</gene>
<dbReference type="AlphaFoldDB" id="A0A381U8H0"/>
<dbReference type="EMBL" id="UINC01005837">
    <property type="protein sequence ID" value="SVA23848.1"/>
    <property type="molecule type" value="Genomic_DNA"/>
</dbReference>
<protein>
    <submittedName>
        <fullName evidence="1">Uncharacterized protein</fullName>
    </submittedName>
</protein>